<accession>A0A0C2XLP2</accession>
<dbReference type="EMBL" id="KN818224">
    <property type="protein sequence ID" value="KIL70451.1"/>
    <property type="molecule type" value="Genomic_DNA"/>
</dbReference>
<evidence type="ECO:0000313" key="1">
    <source>
        <dbReference type="EMBL" id="KIL70451.1"/>
    </source>
</evidence>
<dbReference type="AlphaFoldDB" id="A0A0C2XLP2"/>
<dbReference type="InParanoid" id="A0A0C2XLP2"/>
<reference evidence="1 2" key="1">
    <citation type="submission" date="2014-04" db="EMBL/GenBank/DDBJ databases">
        <title>Evolutionary Origins and Diversification of the Mycorrhizal Mutualists.</title>
        <authorList>
            <consortium name="DOE Joint Genome Institute"/>
            <consortium name="Mycorrhizal Genomics Consortium"/>
            <person name="Kohler A."/>
            <person name="Kuo A."/>
            <person name="Nagy L.G."/>
            <person name="Floudas D."/>
            <person name="Copeland A."/>
            <person name="Barry K.W."/>
            <person name="Cichocki N."/>
            <person name="Veneault-Fourrey C."/>
            <person name="LaButti K."/>
            <person name="Lindquist E.A."/>
            <person name="Lipzen A."/>
            <person name="Lundell T."/>
            <person name="Morin E."/>
            <person name="Murat C."/>
            <person name="Riley R."/>
            <person name="Ohm R."/>
            <person name="Sun H."/>
            <person name="Tunlid A."/>
            <person name="Henrissat B."/>
            <person name="Grigoriev I.V."/>
            <person name="Hibbett D.S."/>
            <person name="Martin F."/>
        </authorList>
    </citation>
    <scope>NUCLEOTIDE SEQUENCE [LARGE SCALE GENOMIC DNA]</scope>
    <source>
        <strain evidence="1 2">Koide BX008</strain>
    </source>
</reference>
<keyword evidence="2" id="KW-1185">Reference proteome</keyword>
<evidence type="ECO:0000313" key="2">
    <source>
        <dbReference type="Proteomes" id="UP000054549"/>
    </source>
</evidence>
<sequence length="127" mass="13773">MAFMINFGLNRIRYTRETTRVAHTVPGTDQASTGLNVQHSTVTITMLSSASGASPQQLLRSLQTNNQNNNGLIGDGSNNTVTGNSQVYITAKGEDVELDRLLDRHVSKDALQNSFPPGCHLNTRTMA</sequence>
<dbReference type="Proteomes" id="UP000054549">
    <property type="component" value="Unassembled WGS sequence"/>
</dbReference>
<organism evidence="1 2">
    <name type="scientific">Amanita muscaria (strain Koide BX008)</name>
    <dbReference type="NCBI Taxonomy" id="946122"/>
    <lineage>
        <taxon>Eukaryota</taxon>
        <taxon>Fungi</taxon>
        <taxon>Dikarya</taxon>
        <taxon>Basidiomycota</taxon>
        <taxon>Agaricomycotina</taxon>
        <taxon>Agaricomycetes</taxon>
        <taxon>Agaricomycetidae</taxon>
        <taxon>Agaricales</taxon>
        <taxon>Pluteineae</taxon>
        <taxon>Amanitaceae</taxon>
        <taxon>Amanita</taxon>
    </lineage>
</organism>
<name>A0A0C2XLP2_AMAMK</name>
<proteinExistence type="predicted"/>
<gene>
    <name evidence="1" type="ORF">M378DRAFT_623565</name>
</gene>
<dbReference type="HOGENOM" id="CLU_1969989_0_0_1"/>
<protein>
    <submittedName>
        <fullName evidence="1">Uncharacterized protein</fullName>
    </submittedName>
</protein>